<sequence length="80" mass="9384">MPIGTWYPCILKNAIFWISQIKFGFIGLSFLQENSKPSLSFEAYNKSIKRNEVAKMKVAVKVTYKKEFKQMRRVNKTYGI</sequence>
<dbReference type="AlphaFoldDB" id="A0A428HCK1"/>
<evidence type="ECO:0000313" key="1">
    <source>
        <dbReference type="EMBL" id="RSJ93458.1"/>
    </source>
</evidence>
<comment type="caution">
    <text evidence="1">The sequence shown here is derived from an EMBL/GenBank/DDBJ whole genome shotgun (WGS) entry which is preliminary data.</text>
</comment>
<evidence type="ECO:0000313" key="2">
    <source>
        <dbReference type="Proteomes" id="UP000278843"/>
    </source>
</evidence>
<organism evidence="1 2">
    <name type="scientific">Streptococcus cristatus</name>
    <dbReference type="NCBI Taxonomy" id="45634"/>
    <lineage>
        <taxon>Bacteria</taxon>
        <taxon>Bacillati</taxon>
        <taxon>Bacillota</taxon>
        <taxon>Bacilli</taxon>
        <taxon>Lactobacillales</taxon>
        <taxon>Streptococcaceae</taxon>
        <taxon>Streptococcus</taxon>
    </lineage>
</organism>
<accession>A0A428HCK1</accession>
<dbReference type="Proteomes" id="UP000278843">
    <property type="component" value="Unassembled WGS sequence"/>
</dbReference>
<proteinExistence type="predicted"/>
<dbReference type="EMBL" id="RJPU01000012">
    <property type="protein sequence ID" value="RSJ93458.1"/>
    <property type="molecule type" value="Genomic_DNA"/>
</dbReference>
<protein>
    <submittedName>
        <fullName evidence="1">Uncharacterized protein</fullName>
    </submittedName>
</protein>
<gene>
    <name evidence="1" type="ORF">D8790_09695</name>
</gene>
<reference evidence="1 2" key="1">
    <citation type="submission" date="2018-11" db="EMBL/GenBank/DDBJ databases">
        <title>Species Designations Belie Phenotypic and Genotypic Heterogeneity in Oral Streptococci.</title>
        <authorList>
            <person name="Velsko I."/>
        </authorList>
    </citation>
    <scope>NUCLEOTIDE SEQUENCE [LARGE SCALE GENOMIC DNA]</scope>
    <source>
        <strain evidence="1 2">BCC13</strain>
    </source>
</reference>
<name>A0A428HCK1_STRCR</name>